<accession>A0A0F9KDY8</accession>
<reference evidence="1" key="1">
    <citation type="journal article" date="2015" name="Nature">
        <title>Complex archaea that bridge the gap between prokaryotes and eukaryotes.</title>
        <authorList>
            <person name="Spang A."/>
            <person name="Saw J.H."/>
            <person name="Jorgensen S.L."/>
            <person name="Zaremba-Niedzwiedzka K."/>
            <person name="Martijn J."/>
            <person name="Lind A.E."/>
            <person name="van Eijk R."/>
            <person name="Schleper C."/>
            <person name="Guy L."/>
            <person name="Ettema T.J."/>
        </authorList>
    </citation>
    <scope>NUCLEOTIDE SEQUENCE</scope>
</reference>
<proteinExistence type="predicted"/>
<protein>
    <submittedName>
        <fullName evidence="1">Uncharacterized protein</fullName>
    </submittedName>
</protein>
<dbReference type="EMBL" id="LAZR01008222">
    <property type="protein sequence ID" value="KKM80178.1"/>
    <property type="molecule type" value="Genomic_DNA"/>
</dbReference>
<dbReference type="AlphaFoldDB" id="A0A0F9KDY8"/>
<organism evidence="1">
    <name type="scientific">marine sediment metagenome</name>
    <dbReference type="NCBI Taxonomy" id="412755"/>
    <lineage>
        <taxon>unclassified sequences</taxon>
        <taxon>metagenomes</taxon>
        <taxon>ecological metagenomes</taxon>
    </lineage>
</organism>
<comment type="caution">
    <text evidence="1">The sequence shown here is derived from an EMBL/GenBank/DDBJ whole genome shotgun (WGS) entry which is preliminary data.</text>
</comment>
<sequence length="95" mass="10250">MRVIRVGEVGVDSGQVVIMDPGMAISLQYADAYVNPPIHGAAKQIEFPSAVVGSSGPGDGNYPVFALYDDEGDYVGLAICWYFEDADYPFEEVKV</sequence>
<gene>
    <name evidence="1" type="ORF">LCGC14_1342500</name>
</gene>
<evidence type="ECO:0000313" key="1">
    <source>
        <dbReference type="EMBL" id="KKM80178.1"/>
    </source>
</evidence>
<name>A0A0F9KDY8_9ZZZZ</name>